<name>A0A6J5LAP4_9CAUD</name>
<evidence type="ECO:0000313" key="1">
    <source>
        <dbReference type="EMBL" id="CAB4128889.1"/>
    </source>
</evidence>
<reference evidence="1" key="1">
    <citation type="submission" date="2020-04" db="EMBL/GenBank/DDBJ databases">
        <authorList>
            <person name="Chiriac C."/>
            <person name="Salcher M."/>
            <person name="Ghai R."/>
            <person name="Kavagutti S V."/>
        </authorList>
    </citation>
    <scope>NUCLEOTIDE SEQUENCE</scope>
</reference>
<protein>
    <submittedName>
        <fullName evidence="1">Uncharacterized protein</fullName>
    </submittedName>
</protein>
<gene>
    <name evidence="1" type="ORF">UFOVP114_99</name>
</gene>
<sequence>MLFLRDWKNRNALLAWDTGRLQFALRLFARVNGSTGATLDARSYRPDVAWRIVAGHSPKHATGWRPHFKTQTKPKRIIGVWCRSLQVVFYDVTFAEGTAK</sequence>
<dbReference type="EMBL" id="LR796230">
    <property type="protein sequence ID" value="CAB4128889.1"/>
    <property type="molecule type" value="Genomic_DNA"/>
</dbReference>
<organism evidence="1">
    <name type="scientific">uncultured Caudovirales phage</name>
    <dbReference type="NCBI Taxonomy" id="2100421"/>
    <lineage>
        <taxon>Viruses</taxon>
        <taxon>Duplodnaviria</taxon>
        <taxon>Heunggongvirae</taxon>
        <taxon>Uroviricota</taxon>
        <taxon>Caudoviricetes</taxon>
        <taxon>Peduoviridae</taxon>
        <taxon>Maltschvirus</taxon>
        <taxon>Maltschvirus maltsch</taxon>
    </lineage>
</organism>
<proteinExistence type="predicted"/>
<accession>A0A6J5LAP4</accession>